<protein>
    <submittedName>
        <fullName evidence="1">Uncharacterized protein</fullName>
    </submittedName>
</protein>
<reference evidence="1" key="1">
    <citation type="submission" date="2018-05" db="EMBL/GenBank/DDBJ databases">
        <authorList>
            <person name="Lanie J.A."/>
            <person name="Ng W.-L."/>
            <person name="Kazmierczak K.M."/>
            <person name="Andrzejewski T.M."/>
            <person name="Davidsen T.M."/>
            <person name="Wayne K.J."/>
            <person name="Tettelin H."/>
            <person name="Glass J.I."/>
            <person name="Rusch D."/>
            <person name="Podicherti R."/>
            <person name="Tsui H.-C.T."/>
            <person name="Winkler M.E."/>
        </authorList>
    </citation>
    <scope>NUCLEOTIDE SEQUENCE</scope>
</reference>
<gene>
    <name evidence="1" type="ORF">METZ01_LOCUS44628</name>
</gene>
<feature type="non-terminal residue" evidence="1">
    <location>
        <position position="35"/>
    </location>
</feature>
<proteinExistence type="predicted"/>
<dbReference type="EMBL" id="UINC01002003">
    <property type="protein sequence ID" value="SUZ91774.1"/>
    <property type="molecule type" value="Genomic_DNA"/>
</dbReference>
<evidence type="ECO:0000313" key="1">
    <source>
        <dbReference type="EMBL" id="SUZ91774.1"/>
    </source>
</evidence>
<dbReference type="AlphaFoldDB" id="A0A381RKK6"/>
<name>A0A381RKK6_9ZZZZ</name>
<accession>A0A381RKK6</accession>
<organism evidence="1">
    <name type="scientific">marine metagenome</name>
    <dbReference type="NCBI Taxonomy" id="408172"/>
    <lineage>
        <taxon>unclassified sequences</taxon>
        <taxon>metagenomes</taxon>
        <taxon>ecological metagenomes</taxon>
    </lineage>
</organism>
<sequence length="35" mass="3957">MALVKLKIKFSPLKTKITPFKSQNRQGKAVKWPSG</sequence>